<dbReference type="EMBL" id="NBSK02000008">
    <property type="protein sequence ID" value="KAJ0189358.1"/>
    <property type="molecule type" value="Genomic_DNA"/>
</dbReference>
<organism evidence="3 4">
    <name type="scientific">Lactuca sativa</name>
    <name type="common">Garden lettuce</name>
    <dbReference type="NCBI Taxonomy" id="4236"/>
    <lineage>
        <taxon>Eukaryota</taxon>
        <taxon>Viridiplantae</taxon>
        <taxon>Streptophyta</taxon>
        <taxon>Embryophyta</taxon>
        <taxon>Tracheophyta</taxon>
        <taxon>Spermatophyta</taxon>
        <taxon>Magnoliopsida</taxon>
        <taxon>eudicotyledons</taxon>
        <taxon>Gunneridae</taxon>
        <taxon>Pentapetalae</taxon>
        <taxon>asterids</taxon>
        <taxon>campanulids</taxon>
        <taxon>Asterales</taxon>
        <taxon>Asteraceae</taxon>
        <taxon>Cichorioideae</taxon>
        <taxon>Cichorieae</taxon>
        <taxon>Lactucinae</taxon>
        <taxon>Lactuca</taxon>
    </lineage>
</organism>
<evidence type="ECO:0000256" key="1">
    <source>
        <dbReference type="SAM" id="Coils"/>
    </source>
</evidence>
<sequence>MVNLDSISTGLLQRSAGSDGASKSFMTLLYWLYDGINLDYGSKKVKKPARKLILQSSSDSDSEYVPTGHQPIIRSESESESSDDEDSVRGGSPPRPPMPEVSVCSQAPSPPPFSIPISLPHNFPIITSQPSSTIPIPTPIFFEATTTITGCCSAKCQHVKHQASVSERLNELQGYLALESRVMDELALKTTQLKTQTLKLNQANKELEALRSERSVVKSSVGNVHSILLHLLEAYDSVLTILVRHHLAEKLRPALDILSRIEGVTESVVSPQHGGEEKKTSS</sequence>
<evidence type="ECO:0000313" key="3">
    <source>
        <dbReference type="EMBL" id="KAJ0189358.1"/>
    </source>
</evidence>
<comment type="caution">
    <text evidence="3">The sequence shown here is derived from an EMBL/GenBank/DDBJ whole genome shotgun (WGS) entry which is preliminary data.</text>
</comment>
<protein>
    <submittedName>
        <fullName evidence="3">Uncharacterized protein</fullName>
    </submittedName>
</protein>
<accession>A0A9R1ULE1</accession>
<gene>
    <name evidence="3" type="ORF">LSAT_V11C800443120</name>
</gene>
<dbReference type="AlphaFoldDB" id="A0A9R1ULE1"/>
<feature type="coiled-coil region" evidence="1">
    <location>
        <begin position="193"/>
        <end position="220"/>
    </location>
</feature>
<keyword evidence="4" id="KW-1185">Reference proteome</keyword>
<evidence type="ECO:0000256" key="2">
    <source>
        <dbReference type="SAM" id="MobiDB-lite"/>
    </source>
</evidence>
<proteinExistence type="predicted"/>
<keyword evidence="1" id="KW-0175">Coiled coil</keyword>
<reference evidence="3 4" key="1">
    <citation type="journal article" date="2017" name="Nat. Commun.">
        <title>Genome assembly with in vitro proximity ligation data and whole-genome triplication in lettuce.</title>
        <authorList>
            <person name="Reyes-Chin-Wo S."/>
            <person name="Wang Z."/>
            <person name="Yang X."/>
            <person name="Kozik A."/>
            <person name="Arikit S."/>
            <person name="Song C."/>
            <person name="Xia L."/>
            <person name="Froenicke L."/>
            <person name="Lavelle D.O."/>
            <person name="Truco M.J."/>
            <person name="Xia R."/>
            <person name="Zhu S."/>
            <person name="Xu C."/>
            <person name="Xu H."/>
            <person name="Xu X."/>
            <person name="Cox K."/>
            <person name="Korf I."/>
            <person name="Meyers B.C."/>
            <person name="Michelmore R.W."/>
        </authorList>
    </citation>
    <scope>NUCLEOTIDE SEQUENCE [LARGE SCALE GENOMIC DNA]</scope>
    <source>
        <strain evidence="4">cv. Salinas</strain>
        <tissue evidence="3">Seedlings</tissue>
    </source>
</reference>
<evidence type="ECO:0000313" key="4">
    <source>
        <dbReference type="Proteomes" id="UP000235145"/>
    </source>
</evidence>
<dbReference type="Proteomes" id="UP000235145">
    <property type="component" value="Unassembled WGS sequence"/>
</dbReference>
<name>A0A9R1ULE1_LACSA</name>
<feature type="region of interest" description="Disordered" evidence="2">
    <location>
        <begin position="56"/>
        <end position="108"/>
    </location>
</feature>